<dbReference type="Pfam" id="PF00931">
    <property type="entry name" value="NB-ARC"/>
    <property type="match status" value="1"/>
</dbReference>
<dbReference type="Gene3D" id="1.20.5.4130">
    <property type="match status" value="1"/>
</dbReference>
<evidence type="ECO:0000259" key="7">
    <source>
        <dbReference type="Pfam" id="PF00931"/>
    </source>
</evidence>
<sequence>MKHVFDEIGVLHSIGAKSVNPFASSANIHQKAKERNNHTFPMAVAEIFLTAFITVLFEKLASAEVISLARSARIYSQLNKWKKTLSQIQCVLADAGQKQIKERVVLLWLRDLQDLAYDIDDVLDDLATEAMRRRLNEESHSSKVLKVIPTCCTDLSLSKFMYGRKMSSKLDEITKKLHSLAEQKNSLHLNDNVERSSEPSRRMEETSLVDESRIVGRDGDKEALVRILLENESCKKNVSVVSIVGLGGIGKTTLAQVLYNEDKVKDHFELMAWVCVSDEFDVHNISKAIFQGVDGRDRHFANLNLLQEVLKQKLSKKRFLFVLDDVWNENFKEWELLMRPFLAGAPGSKVVVTTRKTSIISVMDCVHAYHPDLLSNEEALSLLAQHSLGEQNFDKHPTLKILGEGIVKKCDGLPLALITLGRVLRAKSNNEEWEELLNNELWNLANEGDILPALKLSYYDLPPHLKQIFAYCSLFKKDYVFDKDELVLLWMAEGFLYQSNSSKTMESLGYEYFQELKSRRIFL</sequence>
<gene>
    <name evidence="10" type="ORF">CTI12_AA347500</name>
</gene>
<dbReference type="GO" id="GO:0005524">
    <property type="term" value="F:ATP binding"/>
    <property type="evidence" value="ECO:0007669"/>
    <property type="project" value="UniProtKB-KW"/>
</dbReference>
<dbReference type="GO" id="GO:0006952">
    <property type="term" value="P:defense response"/>
    <property type="evidence" value="ECO:0007669"/>
    <property type="project" value="UniProtKB-KW"/>
</dbReference>
<organism evidence="10 11">
    <name type="scientific">Artemisia annua</name>
    <name type="common">Sweet wormwood</name>
    <dbReference type="NCBI Taxonomy" id="35608"/>
    <lineage>
        <taxon>Eukaryota</taxon>
        <taxon>Viridiplantae</taxon>
        <taxon>Streptophyta</taxon>
        <taxon>Embryophyta</taxon>
        <taxon>Tracheophyta</taxon>
        <taxon>Spermatophyta</taxon>
        <taxon>Magnoliopsida</taxon>
        <taxon>eudicotyledons</taxon>
        <taxon>Gunneridae</taxon>
        <taxon>Pentapetalae</taxon>
        <taxon>asterids</taxon>
        <taxon>campanulids</taxon>
        <taxon>Asterales</taxon>
        <taxon>Asteraceae</taxon>
        <taxon>Asteroideae</taxon>
        <taxon>Anthemideae</taxon>
        <taxon>Artemisiinae</taxon>
        <taxon>Artemisia</taxon>
    </lineage>
</organism>
<evidence type="ECO:0000256" key="5">
    <source>
        <dbReference type="ARBA" id="ARBA00022840"/>
    </source>
</evidence>
<dbReference type="InterPro" id="IPR058922">
    <property type="entry name" value="WHD_DRP"/>
</dbReference>
<dbReference type="STRING" id="35608.A0A2U1MRY0"/>
<evidence type="ECO:0000259" key="9">
    <source>
        <dbReference type="Pfam" id="PF23559"/>
    </source>
</evidence>
<evidence type="ECO:0000313" key="11">
    <source>
        <dbReference type="Proteomes" id="UP000245207"/>
    </source>
</evidence>
<dbReference type="EMBL" id="PKPP01004517">
    <property type="protein sequence ID" value="PWA63986.1"/>
    <property type="molecule type" value="Genomic_DNA"/>
</dbReference>
<protein>
    <submittedName>
        <fullName evidence="10">Disease resistance protein</fullName>
    </submittedName>
</protein>
<dbReference type="InterPro" id="IPR041118">
    <property type="entry name" value="Rx_N"/>
</dbReference>
<proteinExistence type="predicted"/>
<dbReference type="InterPro" id="IPR027417">
    <property type="entry name" value="P-loop_NTPase"/>
</dbReference>
<evidence type="ECO:0000256" key="3">
    <source>
        <dbReference type="ARBA" id="ARBA00022741"/>
    </source>
</evidence>
<keyword evidence="11" id="KW-1185">Reference proteome</keyword>
<dbReference type="Gene3D" id="1.10.8.430">
    <property type="entry name" value="Helical domain of apoptotic protease-activating factors"/>
    <property type="match status" value="1"/>
</dbReference>
<feature type="domain" description="NB-ARC" evidence="7">
    <location>
        <begin position="220"/>
        <end position="386"/>
    </location>
</feature>
<feature type="domain" description="Disease resistance protein winged helix" evidence="9">
    <location>
        <begin position="474"/>
        <end position="522"/>
    </location>
</feature>
<reference evidence="10 11" key="1">
    <citation type="journal article" date="2018" name="Mol. Plant">
        <title>The genome of Artemisia annua provides insight into the evolution of Asteraceae family and artemisinin biosynthesis.</title>
        <authorList>
            <person name="Shen Q."/>
            <person name="Zhang L."/>
            <person name="Liao Z."/>
            <person name="Wang S."/>
            <person name="Yan T."/>
            <person name="Shi P."/>
            <person name="Liu M."/>
            <person name="Fu X."/>
            <person name="Pan Q."/>
            <person name="Wang Y."/>
            <person name="Lv Z."/>
            <person name="Lu X."/>
            <person name="Zhang F."/>
            <person name="Jiang W."/>
            <person name="Ma Y."/>
            <person name="Chen M."/>
            <person name="Hao X."/>
            <person name="Li L."/>
            <person name="Tang Y."/>
            <person name="Lv G."/>
            <person name="Zhou Y."/>
            <person name="Sun X."/>
            <person name="Brodelius P.E."/>
            <person name="Rose J.K.C."/>
            <person name="Tang K."/>
        </authorList>
    </citation>
    <scope>NUCLEOTIDE SEQUENCE [LARGE SCALE GENOMIC DNA]</scope>
    <source>
        <strain evidence="11">cv. Huhao1</strain>
        <tissue evidence="10">Leaf</tissue>
    </source>
</reference>
<keyword evidence="5" id="KW-0067">ATP-binding</keyword>
<dbReference type="Gene3D" id="3.40.50.300">
    <property type="entry name" value="P-loop containing nucleotide triphosphate hydrolases"/>
    <property type="match status" value="1"/>
</dbReference>
<dbReference type="PRINTS" id="PR00364">
    <property type="entry name" value="DISEASERSIST"/>
</dbReference>
<dbReference type="Pfam" id="PF23559">
    <property type="entry name" value="WHD_DRP"/>
    <property type="match status" value="1"/>
</dbReference>
<dbReference type="AlphaFoldDB" id="A0A2U1MRY0"/>
<evidence type="ECO:0000256" key="1">
    <source>
        <dbReference type="ARBA" id="ARBA00022614"/>
    </source>
</evidence>
<dbReference type="InterPro" id="IPR042197">
    <property type="entry name" value="Apaf_helical"/>
</dbReference>
<evidence type="ECO:0000256" key="6">
    <source>
        <dbReference type="SAM" id="MobiDB-lite"/>
    </source>
</evidence>
<evidence type="ECO:0000256" key="4">
    <source>
        <dbReference type="ARBA" id="ARBA00022821"/>
    </source>
</evidence>
<dbReference type="FunFam" id="3.40.50.300:FF:001091">
    <property type="entry name" value="Probable disease resistance protein At1g61300"/>
    <property type="match status" value="1"/>
</dbReference>
<feature type="domain" description="Disease resistance N-terminal" evidence="8">
    <location>
        <begin position="52"/>
        <end position="139"/>
    </location>
</feature>
<dbReference type="InterPro" id="IPR002182">
    <property type="entry name" value="NB-ARC"/>
</dbReference>
<dbReference type="Proteomes" id="UP000245207">
    <property type="component" value="Unassembled WGS sequence"/>
</dbReference>
<dbReference type="SUPFAM" id="SSF52540">
    <property type="entry name" value="P-loop containing nucleoside triphosphate hydrolases"/>
    <property type="match status" value="1"/>
</dbReference>
<dbReference type="PANTHER" id="PTHR36766:SF61">
    <property type="entry name" value="NB-ARC DOMAIN DISEASE RESISTANCE PROTEIN"/>
    <property type="match status" value="1"/>
</dbReference>
<name>A0A2U1MRY0_ARTAN</name>
<keyword evidence="3" id="KW-0547">Nucleotide-binding</keyword>
<dbReference type="GO" id="GO:0043531">
    <property type="term" value="F:ADP binding"/>
    <property type="evidence" value="ECO:0007669"/>
    <property type="project" value="InterPro"/>
</dbReference>
<feature type="region of interest" description="Disordered" evidence="6">
    <location>
        <begin position="188"/>
        <end position="209"/>
    </location>
</feature>
<dbReference type="Pfam" id="PF18052">
    <property type="entry name" value="Rx_N"/>
    <property type="match status" value="1"/>
</dbReference>
<evidence type="ECO:0000313" key="10">
    <source>
        <dbReference type="EMBL" id="PWA63986.1"/>
    </source>
</evidence>
<keyword evidence="1" id="KW-0433">Leucine-rich repeat</keyword>
<comment type="caution">
    <text evidence="10">The sequence shown here is derived from an EMBL/GenBank/DDBJ whole genome shotgun (WGS) entry which is preliminary data.</text>
</comment>
<keyword evidence="4" id="KW-0611">Plant defense</keyword>
<feature type="compositionally biased region" description="Basic and acidic residues" evidence="6">
    <location>
        <begin position="191"/>
        <end position="209"/>
    </location>
</feature>
<keyword evidence="2" id="KW-0677">Repeat</keyword>
<dbReference type="PANTHER" id="PTHR36766">
    <property type="entry name" value="PLANT BROAD-SPECTRUM MILDEW RESISTANCE PROTEIN RPW8"/>
    <property type="match status" value="1"/>
</dbReference>
<dbReference type="OrthoDB" id="37484at2759"/>
<accession>A0A2U1MRY0</accession>
<evidence type="ECO:0000256" key="2">
    <source>
        <dbReference type="ARBA" id="ARBA00022737"/>
    </source>
</evidence>
<evidence type="ECO:0000259" key="8">
    <source>
        <dbReference type="Pfam" id="PF18052"/>
    </source>
</evidence>